<evidence type="ECO:0000256" key="1">
    <source>
        <dbReference type="ARBA" id="ARBA00004571"/>
    </source>
</evidence>
<keyword evidence="10" id="KW-1185">Reference proteome</keyword>
<dbReference type="RefSeq" id="WP_202658722.1">
    <property type="nucleotide sequence ID" value="NZ_JAESVP010000002.1"/>
</dbReference>
<dbReference type="InterPro" id="IPR005017">
    <property type="entry name" value="OMPP1/FadL/TodX"/>
</dbReference>
<comment type="caution">
    <text evidence="9">The sequence shown here is derived from an EMBL/GenBank/DDBJ whole genome shotgun (WGS) entry which is preliminary data.</text>
</comment>
<dbReference type="AlphaFoldDB" id="A0A8J7MMK1"/>
<keyword evidence="5 8" id="KW-0732">Signal</keyword>
<evidence type="ECO:0000256" key="3">
    <source>
        <dbReference type="ARBA" id="ARBA00022452"/>
    </source>
</evidence>
<sequence length="366" mass="38855">MKYTSSLALVAGLVAGTANAGGIDRSVLGISTLFDKGRVLTFGASAVSPDVSGVFTHPLAGPIPTGDMAKGYPTFSFSFKDDINDKLSYAIILNQPYGADAFYSQGIYTGLEAHWSSKQLAGLLKYKLTDRVSAYGGLLYVRSSAEISIPTQMLGGAGQYVANADSDGQFGYIVGAAYEIPDIALRASLTYQSEITHDFTAHESFANLNGGATLTSQTEITLPQSIALDFQSGIAKDTLLFGSVRWSEWSAWHVRPSYYDGVVGDEVTGFANDVISYQLGVGRRINDNLSVFARVGYEAGDGEVASRLSPTDGRKSFGLGAIWTKDSMKVTGGVEYVQLGDAVDASGTRFEGNKAVGFGLQVAYSF</sequence>
<evidence type="ECO:0000313" key="9">
    <source>
        <dbReference type="EMBL" id="MBL4927600.1"/>
    </source>
</evidence>
<dbReference type="GO" id="GO:0015483">
    <property type="term" value="F:long-chain fatty acid transporting porin activity"/>
    <property type="evidence" value="ECO:0007669"/>
    <property type="project" value="TreeGrafter"/>
</dbReference>
<feature type="chain" id="PRO_5035236741" evidence="8">
    <location>
        <begin position="21"/>
        <end position="366"/>
    </location>
</feature>
<dbReference type="Pfam" id="PF03349">
    <property type="entry name" value="Toluene_X"/>
    <property type="match status" value="1"/>
</dbReference>
<dbReference type="SUPFAM" id="SSF56935">
    <property type="entry name" value="Porins"/>
    <property type="match status" value="1"/>
</dbReference>
<evidence type="ECO:0000256" key="2">
    <source>
        <dbReference type="ARBA" id="ARBA00008163"/>
    </source>
</evidence>
<name>A0A8J7MMK1_9RHOB</name>
<feature type="signal peptide" evidence="8">
    <location>
        <begin position="1"/>
        <end position="20"/>
    </location>
</feature>
<dbReference type="EMBL" id="JAESVP010000002">
    <property type="protein sequence ID" value="MBL4927600.1"/>
    <property type="molecule type" value="Genomic_DNA"/>
</dbReference>
<protein>
    <submittedName>
        <fullName evidence="9">Outer membrane protein transport protein</fullName>
    </submittedName>
</protein>
<dbReference type="PANTHER" id="PTHR35093:SF8">
    <property type="entry name" value="OUTER MEMBRANE PROTEIN NMB0088-RELATED"/>
    <property type="match status" value="1"/>
</dbReference>
<keyword evidence="7" id="KW-0998">Cell outer membrane</keyword>
<proteinExistence type="inferred from homology"/>
<dbReference type="Gene3D" id="2.40.160.60">
    <property type="entry name" value="Outer membrane protein transport protein (OMPP1/FadL/TodX)"/>
    <property type="match status" value="1"/>
</dbReference>
<comment type="subcellular location">
    <subcellularLocation>
        <location evidence="1">Cell outer membrane</location>
        <topology evidence="1">Multi-pass membrane protein</topology>
    </subcellularLocation>
</comment>
<keyword evidence="3" id="KW-1134">Transmembrane beta strand</keyword>
<keyword evidence="6" id="KW-0472">Membrane</keyword>
<gene>
    <name evidence="9" type="ORF">JI744_05715</name>
</gene>
<dbReference type="PANTHER" id="PTHR35093">
    <property type="entry name" value="OUTER MEMBRANE PROTEIN NMB0088-RELATED"/>
    <property type="match status" value="1"/>
</dbReference>
<evidence type="ECO:0000256" key="6">
    <source>
        <dbReference type="ARBA" id="ARBA00023136"/>
    </source>
</evidence>
<keyword evidence="4" id="KW-0812">Transmembrane</keyword>
<evidence type="ECO:0000256" key="8">
    <source>
        <dbReference type="SAM" id="SignalP"/>
    </source>
</evidence>
<reference evidence="9" key="1">
    <citation type="submission" date="2021-01" db="EMBL/GenBank/DDBJ databases">
        <title>Genome seq and assembly of Tabrizicola sp. KVB23.</title>
        <authorList>
            <person name="Chhetri G."/>
        </authorList>
    </citation>
    <scope>NUCLEOTIDE SEQUENCE</scope>
    <source>
        <strain evidence="9">KVB23</strain>
    </source>
</reference>
<evidence type="ECO:0000256" key="5">
    <source>
        <dbReference type="ARBA" id="ARBA00022729"/>
    </source>
</evidence>
<dbReference type="Proteomes" id="UP000619033">
    <property type="component" value="Unassembled WGS sequence"/>
</dbReference>
<accession>A0A8J7MMK1</accession>
<evidence type="ECO:0000256" key="4">
    <source>
        <dbReference type="ARBA" id="ARBA00022692"/>
    </source>
</evidence>
<evidence type="ECO:0000256" key="7">
    <source>
        <dbReference type="ARBA" id="ARBA00023237"/>
    </source>
</evidence>
<evidence type="ECO:0000313" key="10">
    <source>
        <dbReference type="Proteomes" id="UP000619033"/>
    </source>
</evidence>
<organism evidence="9 10">
    <name type="scientific">Fuscibacter oryzae</name>
    <dbReference type="NCBI Taxonomy" id="2803939"/>
    <lineage>
        <taxon>Bacteria</taxon>
        <taxon>Pseudomonadati</taxon>
        <taxon>Pseudomonadota</taxon>
        <taxon>Alphaproteobacteria</taxon>
        <taxon>Rhodobacterales</taxon>
        <taxon>Paracoccaceae</taxon>
        <taxon>Fuscibacter</taxon>
    </lineage>
</organism>
<comment type="similarity">
    <text evidence="2">Belongs to the OmpP1/FadL family.</text>
</comment>
<dbReference type="GO" id="GO:0009279">
    <property type="term" value="C:cell outer membrane"/>
    <property type="evidence" value="ECO:0007669"/>
    <property type="project" value="UniProtKB-SubCell"/>
</dbReference>